<dbReference type="AlphaFoldDB" id="A0A9X3UQ73"/>
<protein>
    <submittedName>
        <fullName evidence="2">DNA helicase</fullName>
    </submittedName>
</protein>
<dbReference type="RefSeq" id="WP_267992966.1">
    <property type="nucleotide sequence ID" value="NZ_JAPJZI010000001.1"/>
</dbReference>
<keyword evidence="2" id="KW-0347">Helicase</keyword>
<dbReference type="Pfam" id="PF06745">
    <property type="entry name" value="ATPase"/>
    <property type="match status" value="1"/>
</dbReference>
<dbReference type="SUPFAM" id="SSF52540">
    <property type="entry name" value="P-loop containing nucleoside triphosphate hydrolases"/>
    <property type="match status" value="1"/>
</dbReference>
<accession>A0A9X3UQ73</accession>
<evidence type="ECO:0000259" key="1">
    <source>
        <dbReference type="Pfam" id="PF06745"/>
    </source>
</evidence>
<proteinExistence type="predicted"/>
<evidence type="ECO:0000313" key="2">
    <source>
        <dbReference type="EMBL" id="MDA5401159.1"/>
    </source>
</evidence>
<keyword evidence="2" id="KW-0547">Nucleotide-binding</keyword>
<dbReference type="InterPro" id="IPR014774">
    <property type="entry name" value="KaiC-like_dom"/>
</dbReference>
<gene>
    <name evidence="2" type="ORF">OQ273_21485</name>
</gene>
<keyword evidence="3" id="KW-1185">Reference proteome</keyword>
<dbReference type="EMBL" id="JAPJZI010000001">
    <property type="protein sequence ID" value="MDA5401159.1"/>
    <property type="molecule type" value="Genomic_DNA"/>
</dbReference>
<comment type="caution">
    <text evidence="2">The sequence shown here is derived from an EMBL/GenBank/DDBJ whole genome shotgun (WGS) entry which is preliminary data.</text>
</comment>
<sequence>MKLSAPIHHLKRRAKAMARKERIALHEALDRVARIEGFSRWSLLAAQISKGTSASELLAKLRPGDMLLLGARPGHGKTLMGMELIAEAMKSGRQGVFLSLECVESDVLDYLNAIGGDAARFNERFTFDNSDAISSDYIVEQLSASPRGTVAVIDYLQLLDQRRENPVLAEQVRALKSFAEDKGLIFVFISQIDRSYLLSARPCPDMRDVRLPNPVDLKLFDLACFLQDGRAHIASNGV</sequence>
<feature type="domain" description="KaiC-like" evidence="1">
    <location>
        <begin position="66"/>
        <end position="195"/>
    </location>
</feature>
<reference evidence="2" key="1">
    <citation type="submission" date="2022-11" db="EMBL/GenBank/DDBJ databases">
        <title>Draft genome sequence of Hoeflea poritis E7-10 and Hoeflea prorocentri PM5-8, separated from scleractinian coral Porites lutea and marine dinoflagellate.</title>
        <authorList>
            <person name="Zhang G."/>
            <person name="Wei Q."/>
            <person name="Cai L."/>
        </authorList>
    </citation>
    <scope>NUCLEOTIDE SEQUENCE</scope>
    <source>
        <strain evidence="2">PM5-8</strain>
    </source>
</reference>
<dbReference type="NCBIfam" id="NF004629">
    <property type="entry name" value="PRK05973.1"/>
    <property type="match status" value="1"/>
</dbReference>
<dbReference type="Gene3D" id="3.40.50.300">
    <property type="entry name" value="P-loop containing nucleotide triphosphate hydrolases"/>
    <property type="match status" value="1"/>
</dbReference>
<name>A0A9X3UQ73_9HYPH</name>
<dbReference type="GO" id="GO:0004386">
    <property type="term" value="F:helicase activity"/>
    <property type="evidence" value="ECO:0007669"/>
    <property type="project" value="UniProtKB-KW"/>
</dbReference>
<evidence type="ECO:0000313" key="3">
    <source>
        <dbReference type="Proteomes" id="UP001151234"/>
    </source>
</evidence>
<dbReference type="InterPro" id="IPR027417">
    <property type="entry name" value="P-loop_NTPase"/>
</dbReference>
<dbReference type="Proteomes" id="UP001151234">
    <property type="component" value="Unassembled WGS sequence"/>
</dbReference>
<keyword evidence="2" id="KW-0378">Hydrolase</keyword>
<keyword evidence="2" id="KW-0067">ATP-binding</keyword>
<organism evidence="2 3">
    <name type="scientific">Hoeflea prorocentri</name>
    <dbReference type="NCBI Taxonomy" id="1922333"/>
    <lineage>
        <taxon>Bacteria</taxon>
        <taxon>Pseudomonadati</taxon>
        <taxon>Pseudomonadota</taxon>
        <taxon>Alphaproteobacteria</taxon>
        <taxon>Hyphomicrobiales</taxon>
        <taxon>Rhizobiaceae</taxon>
        <taxon>Hoeflea</taxon>
    </lineage>
</organism>